<dbReference type="InterPro" id="IPR050745">
    <property type="entry name" value="Multifunctional_regulatory"/>
</dbReference>
<dbReference type="Proteomes" id="UP000295008">
    <property type="component" value="Unassembled WGS sequence"/>
</dbReference>
<dbReference type="SUPFAM" id="SSF48403">
    <property type="entry name" value="Ankyrin repeat"/>
    <property type="match status" value="1"/>
</dbReference>
<protein>
    <submittedName>
        <fullName evidence="4">Ankyrin repeat protein</fullName>
    </submittedName>
</protein>
<dbReference type="PANTHER" id="PTHR24189">
    <property type="entry name" value="MYOTROPHIN"/>
    <property type="match status" value="1"/>
</dbReference>
<organism evidence="4 5">
    <name type="scientific">Hydrogenispora ethanolica</name>
    <dbReference type="NCBI Taxonomy" id="1082276"/>
    <lineage>
        <taxon>Bacteria</taxon>
        <taxon>Bacillati</taxon>
        <taxon>Bacillota</taxon>
        <taxon>Hydrogenispora</taxon>
    </lineage>
</organism>
<evidence type="ECO:0000313" key="5">
    <source>
        <dbReference type="Proteomes" id="UP000295008"/>
    </source>
</evidence>
<proteinExistence type="predicted"/>
<evidence type="ECO:0000256" key="1">
    <source>
        <dbReference type="ARBA" id="ARBA00022737"/>
    </source>
</evidence>
<reference evidence="4 5" key="1">
    <citation type="submission" date="2019-03" db="EMBL/GenBank/DDBJ databases">
        <title>Genomic Encyclopedia of Type Strains, Phase IV (KMG-IV): sequencing the most valuable type-strain genomes for metagenomic binning, comparative biology and taxonomic classification.</title>
        <authorList>
            <person name="Goeker M."/>
        </authorList>
    </citation>
    <scope>NUCLEOTIDE SEQUENCE [LARGE SCALE GENOMIC DNA]</scope>
    <source>
        <strain evidence="4 5">LX-B</strain>
    </source>
</reference>
<gene>
    <name evidence="4" type="ORF">EDC14_10792</name>
</gene>
<dbReference type="SMART" id="SM00248">
    <property type="entry name" value="ANK"/>
    <property type="match status" value="2"/>
</dbReference>
<dbReference type="OrthoDB" id="1942479at2"/>
<keyword evidence="2 3" id="KW-0040">ANK repeat</keyword>
<keyword evidence="5" id="KW-1185">Reference proteome</keyword>
<evidence type="ECO:0000256" key="2">
    <source>
        <dbReference type="ARBA" id="ARBA00023043"/>
    </source>
</evidence>
<evidence type="ECO:0000313" key="4">
    <source>
        <dbReference type="EMBL" id="TCL53578.1"/>
    </source>
</evidence>
<dbReference type="InterPro" id="IPR036770">
    <property type="entry name" value="Ankyrin_rpt-contain_sf"/>
</dbReference>
<dbReference type="PANTHER" id="PTHR24189:SF50">
    <property type="entry name" value="ANKYRIN REPEAT AND SOCS BOX PROTEIN 2"/>
    <property type="match status" value="1"/>
</dbReference>
<dbReference type="InterPro" id="IPR002110">
    <property type="entry name" value="Ankyrin_rpt"/>
</dbReference>
<dbReference type="Gene3D" id="1.25.40.20">
    <property type="entry name" value="Ankyrin repeat-containing domain"/>
    <property type="match status" value="1"/>
</dbReference>
<evidence type="ECO:0000256" key="3">
    <source>
        <dbReference type="PROSITE-ProRule" id="PRU00023"/>
    </source>
</evidence>
<dbReference type="PROSITE" id="PS50088">
    <property type="entry name" value="ANK_REPEAT"/>
    <property type="match status" value="1"/>
</dbReference>
<comment type="caution">
    <text evidence="4">The sequence shown here is derived from an EMBL/GenBank/DDBJ whole genome shotgun (WGS) entry which is preliminary data.</text>
</comment>
<dbReference type="RefSeq" id="WP_132018368.1">
    <property type="nucleotide sequence ID" value="NZ_SLUN01000079.1"/>
</dbReference>
<dbReference type="AlphaFoldDB" id="A0A4R1QIY7"/>
<accession>A0A4R1QIY7</accession>
<sequence>MAKKIIVILSIFAVILCLYQLNNSKAANKEGYEIFDIRIYKDTPAWELALAVKDQNTGKIERIAKSKPNLLNYQEPKYGATLLLWAVGTEKYKSAESLLKCGADPNIASANIFGGQTPLFVAAEYSWIDNDYKKDPKYVKLLLRYGANPNINYVSSGKTDRETGISPLMNSIPCGIEKTKALVEAGADINHKTESGDTAAITALDAGSAYATLEGVQYAYYLIVEKKAKVNEPYYRSKNTTMPGDNPNDQFYPVDILRDWIYDLNSKEYKIKMEIVQEFARQGVNYWNTKIPKRTLEYIKKRYPDTWEEYIKKY</sequence>
<dbReference type="Pfam" id="PF00023">
    <property type="entry name" value="Ank"/>
    <property type="match status" value="1"/>
</dbReference>
<feature type="repeat" description="ANK" evidence="3">
    <location>
        <begin position="114"/>
        <end position="154"/>
    </location>
</feature>
<name>A0A4R1QIY7_HYDET</name>
<keyword evidence="1" id="KW-0677">Repeat</keyword>
<dbReference type="EMBL" id="SLUN01000079">
    <property type="protein sequence ID" value="TCL53578.1"/>
    <property type="molecule type" value="Genomic_DNA"/>
</dbReference>